<dbReference type="OrthoDB" id="6624031at2"/>
<dbReference type="RefSeq" id="WP_025290875.1">
    <property type="nucleotide sequence ID" value="NZ_CP006644.1"/>
</dbReference>
<reference evidence="1 2" key="1">
    <citation type="submission" date="2013-07" db="EMBL/GenBank/DDBJ databases">
        <title>Completed genome of Sphingomonas sanxanigenens NX02.</title>
        <authorList>
            <person name="Ma T."/>
            <person name="Huang H."/>
            <person name="Wu M."/>
            <person name="Li X."/>
            <person name="Li G."/>
        </authorList>
    </citation>
    <scope>NUCLEOTIDE SEQUENCE [LARGE SCALE GENOMIC DNA]</scope>
    <source>
        <strain evidence="1 2">NX02</strain>
    </source>
</reference>
<name>W0A692_9SPHN</name>
<dbReference type="HOGENOM" id="CLU_363657_0_0_5"/>
<dbReference type="STRING" id="1123269.NX02_04105"/>
<dbReference type="eggNOG" id="ENOG50313R0">
    <property type="taxonomic scope" value="Bacteria"/>
</dbReference>
<dbReference type="AlphaFoldDB" id="W0A692"/>
<keyword evidence="2" id="KW-1185">Reference proteome</keyword>
<dbReference type="KEGG" id="ssan:NX02_04105"/>
<evidence type="ECO:0000313" key="1">
    <source>
        <dbReference type="EMBL" id="AHE52571.1"/>
    </source>
</evidence>
<organism evidence="1 2">
    <name type="scientific">Sphingomonas sanxanigenens DSM 19645 = NX02</name>
    <dbReference type="NCBI Taxonomy" id="1123269"/>
    <lineage>
        <taxon>Bacteria</taxon>
        <taxon>Pseudomonadati</taxon>
        <taxon>Pseudomonadota</taxon>
        <taxon>Alphaproteobacteria</taxon>
        <taxon>Sphingomonadales</taxon>
        <taxon>Sphingomonadaceae</taxon>
        <taxon>Sphingomonas</taxon>
    </lineage>
</organism>
<proteinExistence type="predicted"/>
<gene>
    <name evidence="1" type="ORF">NX02_04105</name>
</gene>
<accession>W0A692</accession>
<protein>
    <submittedName>
        <fullName evidence="1">Uncharacterized protein</fullName>
    </submittedName>
</protein>
<sequence length="768" mass="83764">MARVPVYEGDRVAPAAPMTARLRPVDNGGGVWGGVAQGLQSLAGGLNQMSDDAKVISDINGAKRLDIEASDGIAAIQRDVLGAKGEAAPAAAAEADRRLTEMTAAIVERARTDPERAAVTQSLDRRVALSRRLIASHLDQEVRAGAEQVAQDRATQSARLAVEADDEEEYHTQLRTGLDEIMAAARRRGEDGAAVAERQRAYASDVDRRRIQRFVDGGRLGAAEALLTEHGAAMVPAERAAAEQALEVPRRSARVRAIADGAEARVAEAQGANDRDGGLAAMAPRERLAALLASLDSDRSLDPAERSAAKDELARRENAAAITRRADERAAERAAWDFVEAQGKGGFTSFGQLPAAIRATLSPEARDQFDALALINGDLRPATEDGDAAWTLKALAHEDPQAFLDTDLRGWRDGLTSRSFDELTEMQELIRTAPNGPELALQRRVFEGVDRALGGMEDAGVEEMAPRFDDGVYRPGESGGAMLRAEPYRVPAEGGAGLFRRTGAPGTGTAARQPRIRIIGRPKPAYPRDWLSFIRNKAADLPFPPPPQPNDLDGKFASRLPRPHDVQIRGEAELLAKGARVHGYPNAGRMMDQFIWRYGKAYDPGVSEMIEGMPVFAREVEAGRERLKSWIANTVRQQYTGKSANFHVGTDWSVHVGNSDGTKSEKDWYYAMNGFNYAFTASVKVVPDKDGGSIVTVVPTLYVFDRYNWDHVHAPVDYDFFGIIKGRRNYKDKDFRGLHESGLARNYEVRGAKEMGRFWFKLPPAPAL</sequence>
<dbReference type="EMBL" id="CP006644">
    <property type="protein sequence ID" value="AHE52571.1"/>
    <property type="molecule type" value="Genomic_DNA"/>
</dbReference>
<dbReference type="PATRIC" id="fig|1123269.5.peg.804"/>
<dbReference type="Proteomes" id="UP000018851">
    <property type="component" value="Chromosome"/>
</dbReference>
<evidence type="ECO:0000313" key="2">
    <source>
        <dbReference type="Proteomes" id="UP000018851"/>
    </source>
</evidence>